<dbReference type="GO" id="GO:0016603">
    <property type="term" value="F:glutaminyl-peptide cyclotransferase activity"/>
    <property type="evidence" value="ECO:0007669"/>
    <property type="project" value="InterPro"/>
</dbReference>
<evidence type="ECO:0000313" key="1">
    <source>
        <dbReference type="EMBL" id="AKK02604.1"/>
    </source>
</evidence>
<dbReference type="AlphaFoldDB" id="A0A0G3GN68"/>
<dbReference type="EMBL" id="CP011541">
    <property type="protein sequence ID" value="AKK02604.1"/>
    <property type="molecule type" value="Genomic_DNA"/>
</dbReference>
<keyword evidence="1" id="KW-0808">Transferase</keyword>
<dbReference type="STRING" id="1050174.CEPID_03650"/>
<dbReference type="PROSITE" id="PS51257">
    <property type="entry name" value="PROKAR_LIPOPROTEIN"/>
    <property type="match status" value="1"/>
</dbReference>
<name>A0A0G3GN68_9CORY</name>
<proteinExistence type="predicted"/>
<dbReference type="OrthoDB" id="9783700at2"/>
<dbReference type="PANTHER" id="PTHR31270">
    <property type="entry name" value="GLUTAMINYL-PEPTIDE CYCLOTRANSFERASE"/>
    <property type="match status" value="1"/>
</dbReference>
<organism evidence="1 2">
    <name type="scientific">Corynebacterium epidermidicanis</name>
    <dbReference type="NCBI Taxonomy" id="1050174"/>
    <lineage>
        <taxon>Bacteria</taxon>
        <taxon>Bacillati</taxon>
        <taxon>Actinomycetota</taxon>
        <taxon>Actinomycetes</taxon>
        <taxon>Mycobacteriales</taxon>
        <taxon>Corynebacteriaceae</taxon>
        <taxon>Corynebacterium</taxon>
    </lineage>
</organism>
<dbReference type="Proteomes" id="UP000035368">
    <property type="component" value="Chromosome"/>
</dbReference>
<dbReference type="PATRIC" id="fig|1050174.4.peg.739"/>
<protein>
    <submittedName>
        <fullName evidence="1">Glutamine cyclotransferase</fullName>
    </submittedName>
</protein>
<dbReference type="PANTHER" id="PTHR31270:SF1">
    <property type="entry name" value="GLUTAMINYL-PEPTIDE CYCLOTRANSFERASE"/>
    <property type="match status" value="1"/>
</dbReference>
<accession>A0A0G3GN68</accession>
<sequence>MGLKQVWQMVVALALTGGVVGCSSSIPAPPQATNSAVDQSVRLRPEIVATHQMNPAWFTQGLEVDGSDLLIGTGQYGESQIMRVPLSTPTASPLAQKSLPPRQFGEGITKFGDDIWQLTWQDGIAYRRDARTLAEKTQVRYPGQGWGLCATKDHLVMSDGTAQLRILDPQTFSEQRRITVTNGGQPVTQLNELECVDDQIYANRFLTSEIVRISPDGKVNATIDASALPSNAAADPNNVLNGIAALPGSDSFLLAGKRWPQMYEVRFVPAG</sequence>
<reference evidence="1 2" key="1">
    <citation type="submission" date="2015-05" db="EMBL/GenBank/DDBJ databases">
        <title>Complete genome sequence of Corynebacterium epidermidicanis DSM 45586, isolated from the skin of a dog suffering from pruritus.</title>
        <authorList>
            <person name="Ruckert C."/>
            <person name="Albersmeier A."/>
            <person name="Winkler A."/>
            <person name="Tauch A."/>
        </authorList>
    </citation>
    <scope>NUCLEOTIDE SEQUENCE [LARGE SCALE GENOMIC DNA]</scope>
    <source>
        <strain evidence="1 2">DSM 45586</strain>
    </source>
</reference>
<dbReference type="RefSeq" id="WP_047239779.1">
    <property type="nucleotide sequence ID" value="NZ_CP011541.1"/>
</dbReference>
<dbReference type="Pfam" id="PF05096">
    <property type="entry name" value="Glu_cyclase_2"/>
    <property type="match status" value="1"/>
</dbReference>
<gene>
    <name evidence="1" type="ORF">CEPID_03650</name>
</gene>
<dbReference type="InterPro" id="IPR007788">
    <property type="entry name" value="QCT"/>
</dbReference>
<dbReference type="SUPFAM" id="SSF63829">
    <property type="entry name" value="Calcium-dependent phosphotriesterase"/>
    <property type="match status" value="1"/>
</dbReference>
<dbReference type="KEGG" id="cei:CEPID_03650"/>
<evidence type="ECO:0000313" key="2">
    <source>
        <dbReference type="Proteomes" id="UP000035368"/>
    </source>
</evidence>
<keyword evidence="2" id="KW-1185">Reference proteome</keyword>